<dbReference type="InterPro" id="IPR006119">
    <property type="entry name" value="Resolv_N"/>
</dbReference>
<organism evidence="2 3">
    <name type="scientific">Candidatus Zambryskibacteria bacterium RIFOXYC1_FULL_39_10</name>
    <dbReference type="NCBI Taxonomy" id="1802779"/>
    <lineage>
        <taxon>Bacteria</taxon>
        <taxon>Candidatus Zambryskiibacteriota</taxon>
    </lineage>
</organism>
<name>A0A1G2UZ75_9BACT</name>
<sequence length="597" mass="69164">MKKVVLYDLNNMAKETKDIFKYFIYARKSSEESSQRQVASIGDQIGVLKFLVEHEELNLVKPPFTEEKSAKDPGRPIFNDVLNRIEKGEANAIICWDIDRLSRNPIDNGRLQWMLQKGVIRAIKTPSRTYYPEDAGLLMSIEGGRATDYVMRLSKNVKRGLNSKAIRGWRPSGSPIGYINIKDEKGNNIIGPDPQRFEIVRKMWDLFLTGTYSVSKIRKIATEKWHLTTISHRKIGGNSLSLSHMYKIFNDPFYYGYFYWNDPETGEKKLYKGSHQPMITEKEYRRGQILLGNKGKSQPQTREFAFTGLMHCGECNSMITAEEKNQIICSKCKNKFAYENKTACPKCSTDISEMKNPKILNYVYYHCTKKKNKSCTQKSIRIEDLESQFNKVLGDIKIDDEYLQLALEYLGDKQKNAGGEEKAMRMSLQSKYDQCQTRLLNLGKEFISPLNSNYDIYTPEEFREQKMVLMAERKKLEDEMGSTKEKFDQSIEVCGRVFNFCRLAQDNFNKGDLQRKREIFSTIGQNLTLNGKKLFIEQLHPYLLIENELRSQRELYSRLEPKKSVAIKEQNATLVASVPEWLAVWYEVGTSMINIIH</sequence>
<evidence type="ECO:0000313" key="2">
    <source>
        <dbReference type="EMBL" id="OHB14681.1"/>
    </source>
</evidence>
<dbReference type="InterPro" id="IPR036162">
    <property type="entry name" value="Resolvase-like_N_sf"/>
</dbReference>
<dbReference type="Gene3D" id="3.40.50.1390">
    <property type="entry name" value="Resolvase, N-terminal catalytic domain"/>
    <property type="match status" value="1"/>
</dbReference>
<accession>A0A1G2UZ75</accession>
<dbReference type="GO" id="GO:0003677">
    <property type="term" value="F:DNA binding"/>
    <property type="evidence" value="ECO:0007669"/>
    <property type="project" value="InterPro"/>
</dbReference>
<dbReference type="Pfam" id="PF00239">
    <property type="entry name" value="Resolvase"/>
    <property type="match status" value="1"/>
</dbReference>
<dbReference type="SMART" id="SM00857">
    <property type="entry name" value="Resolvase"/>
    <property type="match status" value="1"/>
</dbReference>
<dbReference type="SUPFAM" id="SSF53041">
    <property type="entry name" value="Resolvase-like"/>
    <property type="match status" value="1"/>
</dbReference>
<dbReference type="GO" id="GO:0000150">
    <property type="term" value="F:DNA strand exchange activity"/>
    <property type="evidence" value="ECO:0007669"/>
    <property type="project" value="InterPro"/>
</dbReference>
<dbReference type="InterPro" id="IPR011109">
    <property type="entry name" value="DNA_bind_recombinase_dom"/>
</dbReference>
<dbReference type="EMBL" id="MHWW01000017">
    <property type="protein sequence ID" value="OHB14681.1"/>
    <property type="molecule type" value="Genomic_DNA"/>
</dbReference>
<proteinExistence type="predicted"/>
<dbReference type="PANTHER" id="PTHR30461:SF23">
    <property type="entry name" value="DNA RECOMBINASE-RELATED"/>
    <property type="match status" value="1"/>
</dbReference>
<comment type="caution">
    <text evidence="2">The sequence shown here is derived from an EMBL/GenBank/DDBJ whole genome shotgun (WGS) entry which is preliminary data.</text>
</comment>
<protein>
    <recommendedName>
        <fullName evidence="1">Recombinase domain-containing protein</fullName>
    </recommendedName>
</protein>
<dbReference type="InterPro" id="IPR038109">
    <property type="entry name" value="DNA_bind_recomb_sf"/>
</dbReference>
<evidence type="ECO:0000313" key="3">
    <source>
        <dbReference type="Proteomes" id="UP000177697"/>
    </source>
</evidence>
<dbReference type="Gene3D" id="3.90.1750.20">
    <property type="entry name" value="Putative Large Serine Recombinase, Chain B, Domain 2"/>
    <property type="match status" value="1"/>
</dbReference>
<dbReference type="CDD" id="cd00338">
    <property type="entry name" value="Ser_Recombinase"/>
    <property type="match status" value="1"/>
</dbReference>
<feature type="domain" description="Recombinase" evidence="1">
    <location>
        <begin position="175"/>
        <end position="297"/>
    </location>
</feature>
<dbReference type="Proteomes" id="UP000177697">
    <property type="component" value="Unassembled WGS sequence"/>
</dbReference>
<evidence type="ECO:0000259" key="1">
    <source>
        <dbReference type="PROSITE" id="PS51737"/>
    </source>
</evidence>
<dbReference type="InterPro" id="IPR050639">
    <property type="entry name" value="SSR_resolvase"/>
</dbReference>
<dbReference type="Pfam" id="PF07508">
    <property type="entry name" value="Recombinase"/>
    <property type="match status" value="1"/>
</dbReference>
<gene>
    <name evidence="2" type="ORF">A2431_00530</name>
</gene>
<dbReference type="PROSITE" id="PS51737">
    <property type="entry name" value="RECOMBINASE_DNA_BIND"/>
    <property type="match status" value="1"/>
</dbReference>
<dbReference type="PANTHER" id="PTHR30461">
    <property type="entry name" value="DNA-INVERTASE FROM LAMBDOID PROPHAGE"/>
    <property type="match status" value="1"/>
</dbReference>
<reference evidence="2 3" key="1">
    <citation type="journal article" date="2016" name="Nat. Commun.">
        <title>Thousands of microbial genomes shed light on interconnected biogeochemical processes in an aquifer system.</title>
        <authorList>
            <person name="Anantharaman K."/>
            <person name="Brown C.T."/>
            <person name="Hug L.A."/>
            <person name="Sharon I."/>
            <person name="Castelle C.J."/>
            <person name="Probst A.J."/>
            <person name="Thomas B.C."/>
            <person name="Singh A."/>
            <person name="Wilkins M.J."/>
            <person name="Karaoz U."/>
            <person name="Brodie E.L."/>
            <person name="Williams K.H."/>
            <person name="Hubbard S.S."/>
            <person name="Banfield J.F."/>
        </authorList>
    </citation>
    <scope>NUCLEOTIDE SEQUENCE [LARGE SCALE GENOMIC DNA]</scope>
</reference>
<dbReference type="AlphaFoldDB" id="A0A1G2UZ75"/>